<feature type="chain" id="PRO_5015203203" evidence="1">
    <location>
        <begin position="26"/>
        <end position="105"/>
    </location>
</feature>
<dbReference type="AlphaFoldDB" id="A0A2P5B3W9"/>
<organism evidence="2 3">
    <name type="scientific">Parasponia andersonii</name>
    <name type="common">Sponia andersonii</name>
    <dbReference type="NCBI Taxonomy" id="3476"/>
    <lineage>
        <taxon>Eukaryota</taxon>
        <taxon>Viridiplantae</taxon>
        <taxon>Streptophyta</taxon>
        <taxon>Embryophyta</taxon>
        <taxon>Tracheophyta</taxon>
        <taxon>Spermatophyta</taxon>
        <taxon>Magnoliopsida</taxon>
        <taxon>eudicotyledons</taxon>
        <taxon>Gunneridae</taxon>
        <taxon>Pentapetalae</taxon>
        <taxon>rosids</taxon>
        <taxon>fabids</taxon>
        <taxon>Rosales</taxon>
        <taxon>Cannabaceae</taxon>
        <taxon>Parasponia</taxon>
    </lineage>
</organism>
<dbReference type="OrthoDB" id="10341406at2759"/>
<evidence type="ECO:0000256" key="1">
    <source>
        <dbReference type="SAM" id="SignalP"/>
    </source>
</evidence>
<keyword evidence="1" id="KW-0732">Signal</keyword>
<reference evidence="3" key="1">
    <citation type="submission" date="2016-06" db="EMBL/GenBank/DDBJ databases">
        <title>Parallel loss of symbiosis genes in relatives of nitrogen-fixing non-legume Parasponia.</title>
        <authorList>
            <person name="Van Velzen R."/>
            <person name="Holmer R."/>
            <person name="Bu F."/>
            <person name="Rutten L."/>
            <person name="Van Zeijl A."/>
            <person name="Liu W."/>
            <person name="Santuari L."/>
            <person name="Cao Q."/>
            <person name="Sharma T."/>
            <person name="Shen D."/>
            <person name="Roswanjaya Y."/>
            <person name="Wardhani T."/>
            <person name="Kalhor M.S."/>
            <person name="Jansen J."/>
            <person name="Van den Hoogen J."/>
            <person name="Gungor B."/>
            <person name="Hartog M."/>
            <person name="Hontelez J."/>
            <person name="Verver J."/>
            <person name="Yang W.-C."/>
            <person name="Schijlen E."/>
            <person name="Repin R."/>
            <person name="Schilthuizen M."/>
            <person name="Schranz E."/>
            <person name="Heidstra R."/>
            <person name="Miyata K."/>
            <person name="Fedorova E."/>
            <person name="Kohlen W."/>
            <person name="Bisseling T."/>
            <person name="Smit S."/>
            <person name="Geurts R."/>
        </authorList>
    </citation>
    <scope>NUCLEOTIDE SEQUENCE [LARGE SCALE GENOMIC DNA]</scope>
    <source>
        <strain evidence="3">cv. WU1-14</strain>
    </source>
</reference>
<name>A0A2P5B3W9_PARAD</name>
<dbReference type="Proteomes" id="UP000237105">
    <property type="component" value="Unassembled WGS sequence"/>
</dbReference>
<evidence type="ECO:0000313" key="3">
    <source>
        <dbReference type="Proteomes" id="UP000237105"/>
    </source>
</evidence>
<accession>A0A2P5B3W9</accession>
<gene>
    <name evidence="2" type="ORF">PanWU01x14_274000</name>
</gene>
<proteinExistence type="predicted"/>
<feature type="signal peptide" evidence="1">
    <location>
        <begin position="1"/>
        <end position="25"/>
    </location>
</feature>
<keyword evidence="3" id="KW-1185">Reference proteome</keyword>
<protein>
    <submittedName>
        <fullName evidence="2">Uncharacterized protein</fullName>
    </submittedName>
</protein>
<sequence length="105" mass="11517">MMVSNILAALCCSLSSLGLDRLILAKKLTEGNKSESSKPKDTSIASVRTDMKSLLSLLFLLQAAREMMLYINMLILSVRLIVEPTFKAIHSIKSDTSSSLRGLKD</sequence>
<comment type="caution">
    <text evidence="2">The sequence shown here is derived from an EMBL/GenBank/DDBJ whole genome shotgun (WGS) entry which is preliminary data.</text>
</comment>
<evidence type="ECO:0000313" key="2">
    <source>
        <dbReference type="EMBL" id="PON43461.1"/>
    </source>
</evidence>
<dbReference type="EMBL" id="JXTB01000371">
    <property type="protein sequence ID" value="PON43461.1"/>
    <property type="molecule type" value="Genomic_DNA"/>
</dbReference>